<sequence length="100" mass="10966">MHMRTIGVTLEGRTSIHPTATGDPMMDTAKTALYAMDLTDADWVTSSYSNRWDKTCVEVADLGGGAVAVRDSQNRELPPLRFTAEEWAAFQLGVRDGEFG</sequence>
<dbReference type="InterPro" id="IPR007278">
    <property type="entry name" value="DUF397"/>
</dbReference>
<evidence type="ECO:0000313" key="3">
    <source>
        <dbReference type="Proteomes" id="UP001501563"/>
    </source>
</evidence>
<evidence type="ECO:0000313" key="2">
    <source>
        <dbReference type="EMBL" id="GAA3852514.1"/>
    </source>
</evidence>
<accession>A0ABP7JRH7</accession>
<dbReference type="Proteomes" id="UP001501563">
    <property type="component" value="Unassembled WGS sequence"/>
</dbReference>
<keyword evidence="3" id="KW-1185">Reference proteome</keyword>
<gene>
    <name evidence="2" type="ORF">GCM10022207_14000</name>
</gene>
<reference evidence="3" key="1">
    <citation type="journal article" date="2019" name="Int. J. Syst. Evol. Microbiol.">
        <title>The Global Catalogue of Microorganisms (GCM) 10K type strain sequencing project: providing services to taxonomists for standard genome sequencing and annotation.</title>
        <authorList>
            <consortium name="The Broad Institute Genomics Platform"/>
            <consortium name="The Broad Institute Genome Sequencing Center for Infectious Disease"/>
            <person name="Wu L."/>
            <person name="Ma J."/>
        </authorList>
    </citation>
    <scope>NUCLEOTIDE SEQUENCE [LARGE SCALE GENOMIC DNA]</scope>
    <source>
        <strain evidence="3">JCM 16578</strain>
    </source>
</reference>
<dbReference type="Pfam" id="PF04149">
    <property type="entry name" value="DUF397"/>
    <property type="match status" value="1"/>
</dbReference>
<name>A0ABP7JRH7_9ACTN</name>
<proteinExistence type="predicted"/>
<feature type="domain" description="DUF397" evidence="1">
    <location>
        <begin position="41"/>
        <end position="95"/>
    </location>
</feature>
<protein>
    <recommendedName>
        <fullName evidence="1">DUF397 domain-containing protein</fullName>
    </recommendedName>
</protein>
<evidence type="ECO:0000259" key="1">
    <source>
        <dbReference type="Pfam" id="PF04149"/>
    </source>
</evidence>
<comment type="caution">
    <text evidence="2">The sequence shown here is derived from an EMBL/GenBank/DDBJ whole genome shotgun (WGS) entry which is preliminary data.</text>
</comment>
<organism evidence="2 3">
    <name type="scientific">Streptomyces lannensis</name>
    <dbReference type="NCBI Taxonomy" id="766498"/>
    <lineage>
        <taxon>Bacteria</taxon>
        <taxon>Bacillati</taxon>
        <taxon>Actinomycetota</taxon>
        <taxon>Actinomycetes</taxon>
        <taxon>Kitasatosporales</taxon>
        <taxon>Streptomycetaceae</taxon>
        <taxon>Streptomyces</taxon>
    </lineage>
</organism>
<dbReference type="EMBL" id="BAAAZA010000003">
    <property type="protein sequence ID" value="GAA3852514.1"/>
    <property type="molecule type" value="Genomic_DNA"/>
</dbReference>